<dbReference type="EMBL" id="UINC01149845">
    <property type="protein sequence ID" value="SVD42557.1"/>
    <property type="molecule type" value="Genomic_DNA"/>
</dbReference>
<proteinExistence type="predicted"/>
<dbReference type="SUPFAM" id="SSF56601">
    <property type="entry name" value="beta-lactamase/transpeptidase-like"/>
    <property type="match status" value="1"/>
</dbReference>
<accession>A0A382V813</accession>
<sequence>MAYNSPWFQLPFDPETFAYPAGLDDVVSMLAPTENPSIGAGAYGTSTDYAKLLLMNLRDGMCGDRRVLSTESLGRMQEDRIARVYDGGNAVRDPETWLPTGEVWGYGMGWVIDRGVGDGRRGMATPFGQQAFIDVDTGYAAVLFLEASFVDGFALYDLVPDALHEAVLTSRG</sequence>
<name>A0A382V813_9ZZZZ</name>
<gene>
    <name evidence="1" type="ORF">METZ01_LOCUS395411</name>
</gene>
<organism evidence="1">
    <name type="scientific">marine metagenome</name>
    <dbReference type="NCBI Taxonomy" id="408172"/>
    <lineage>
        <taxon>unclassified sequences</taxon>
        <taxon>metagenomes</taxon>
        <taxon>ecological metagenomes</taxon>
    </lineage>
</organism>
<dbReference type="AlphaFoldDB" id="A0A382V813"/>
<dbReference type="InterPro" id="IPR012338">
    <property type="entry name" value="Beta-lactam/transpept-like"/>
</dbReference>
<evidence type="ECO:0000313" key="1">
    <source>
        <dbReference type="EMBL" id="SVD42557.1"/>
    </source>
</evidence>
<reference evidence="1" key="1">
    <citation type="submission" date="2018-05" db="EMBL/GenBank/DDBJ databases">
        <authorList>
            <person name="Lanie J.A."/>
            <person name="Ng W.-L."/>
            <person name="Kazmierczak K.M."/>
            <person name="Andrzejewski T.M."/>
            <person name="Davidsen T.M."/>
            <person name="Wayne K.J."/>
            <person name="Tettelin H."/>
            <person name="Glass J.I."/>
            <person name="Rusch D."/>
            <person name="Podicherti R."/>
            <person name="Tsui H.-C.T."/>
            <person name="Winkler M.E."/>
        </authorList>
    </citation>
    <scope>NUCLEOTIDE SEQUENCE</scope>
</reference>
<evidence type="ECO:0008006" key="2">
    <source>
        <dbReference type="Google" id="ProtNLM"/>
    </source>
</evidence>
<protein>
    <recommendedName>
        <fullName evidence="2">Beta-lactamase-related domain-containing protein</fullName>
    </recommendedName>
</protein>
<dbReference type="Gene3D" id="3.40.710.10">
    <property type="entry name" value="DD-peptidase/beta-lactamase superfamily"/>
    <property type="match status" value="1"/>
</dbReference>